<gene>
    <name evidence="2" type="ORF">AA314_06643</name>
    <name evidence="3" type="ORF">ATI61_10288</name>
</gene>
<evidence type="ECO:0000313" key="2">
    <source>
        <dbReference type="EMBL" id="AKJ05017.1"/>
    </source>
</evidence>
<evidence type="ECO:0000259" key="1">
    <source>
        <dbReference type="Pfam" id="PF13349"/>
    </source>
</evidence>
<dbReference type="Pfam" id="PF13349">
    <property type="entry name" value="DUF4097"/>
    <property type="match status" value="1"/>
</dbReference>
<evidence type="ECO:0000313" key="5">
    <source>
        <dbReference type="Proteomes" id="UP000256345"/>
    </source>
</evidence>
<dbReference type="InterPro" id="IPR025164">
    <property type="entry name" value="Toastrack_DUF4097"/>
</dbReference>
<evidence type="ECO:0000313" key="3">
    <source>
        <dbReference type="EMBL" id="REG35720.1"/>
    </source>
</evidence>
<dbReference type="EMBL" id="QUMU01000002">
    <property type="protein sequence ID" value="REG35720.1"/>
    <property type="molecule type" value="Genomic_DNA"/>
</dbReference>
<name>A0AAC8QC88_9BACT</name>
<organism evidence="2 4">
    <name type="scientific">Archangium gephyra</name>
    <dbReference type="NCBI Taxonomy" id="48"/>
    <lineage>
        <taxon>Bacteria</taxon>
        <taxon>Pseudomonadati</taxon>
        <taxon>Myxococcota</taxon>
        <taxon>Myxococcia</taxon>
        <taxon>Myxococcales</taxon>
        <taxon>Cystobacterineae</taxon>
        <taxon>Archangiaceae</taxon>
        <taxon>Archangium</taxon>
    </lineage>
</organism>
<keyword evidence="5" id="KW-1185">Reference proteome</keyword>
<dbReference type="Proteomes" id="UP000035579">
    <property type="component" value="Chromosome"/>
</dbReference>
<sequence>MNLALLLLLAATPAPQSWQFETDGSPKVSVSNVNGSIQVDAVNGKTVSVEVTQKGGEAERAQFPIEVKQDGDEVTVRMCCGTCAKKMSHCNNPPEAHFVVKVPRDSSLEASSVNAPVKVSGVTGEQEVSVVSGDVSVKGSRGSLEVAAVSGNVELVPEALGDTEVSTVSGNVTLKLPKGAGANVEFSSVGGSFNGRGVSLGSTHQKYGNGEHDVEVSTVGGALNVQADGESK</sequence>
<evidence type="ECO:0000313" key="4">
    <source>
        <dbReference type="Proteomes" id="UP000035579"/>
    </source>
</evidence>
<proteinExistence type="predicted"/>
<accession>A0AAC8QC88</accession>
<feature type="domain" description="DUF4097" evidence="1">
    <location>
        <begin position="117"/>
        <end position="225"/>
    </location>
</feature>
<protein>
    <recommendedName>
        <fullName evidence="1">DUF4097 domain-containing protein</fullName>
    </recommendedName>
</protein>
<dbReference type="EMBL" id="CP011509">
    <property type="protein sequence ID" value="AKJ05017.1"/>
    <property type="molecule type" value="Genomic_DNA"/>
</dbReference>
<reference evidence="2 4" key="1">
    <citation type="submission" date="2015-05" db="EMBL/GenBank/DDBJ databases">
        <title>Genome assembly of Archangium gephyra DSM 2261.</title>
        <authorList>
            <person name="Sharma G."/>
            <person name="Subramanian S."/>
        </authorList>
    </citation>
    <scope>NUCLEOTIDE SEQUENCE [LARGE SCALE GENOMIC DNA]</scope>
    <source>
        <strain evidence="2 4">DSM 2261</strain>
    </source>
</reference>
<reference evidence="3 5" key="2">
    <citation type="submission" date="2018-08" db="EMBL/GenBank/DDBJ databases">
        <title>Genomic Encyclopedia of Archaeal and Bacterial Type Strains, Phase II (KMG-II): from individual species to whole genera.</title>
        <authorList>
            <person name="Goeker M."/>
        </authorList>
    </citation>
    <scope>NUCLEOTIDE SEQUENCE [LARGE SCALE GENOMIC DNA]</scope>
    <source>
        <strain evidence="3 5">DSM 2261</strain>
    </source>
</reference>
<dbReference type="RefSeq" id="WP_245682660.1">
    <property type="nucleotide sequence ID" value="NZ_CP011509.1"/>
</dbReference>
<dbReference type="AlphaFoldDB" id="A0AAC8QC88"/>
<dbReference type="KEGG" id="age:AA314_06643"/>
<dbReference type="Proteomes" id="UP000256345">
    <property type="component" value="Unassembled WGS sequence"/>
</dbReference>